<dbReference type="SUPFAM" id="SSF47986">
    <property type="entry name" value="DEATH domain"/>
    <property type="match status" value="1"/>
</dbReference>
<dbReference type="SMART" id="SM00208">
    <property type="entry name" value="TNFR"/>
    <property type="match status" value="4"/>
</dbReference>
<keyword evidence="8" id="KW-0812">Transmembrane</keyword>
<evidence type="ECO:0000259" key="10">
    <source>
        <dbReference type="PROSITE" id="PS50050"/>
    </source>
</evidence>
<dbReference type="InterPro" id="IPR034037">
    <property type="entry name" value="TNFRSF21_death"/>
</dbReference>
<dbReference type="GO" id="GO:0051402">
    <property type="term" value="P:neuron apoptotic process"/>
    <property type="evidence" value="ECO:0007669"/>
    <property type="project" value="TreeGrafter"/>
</dbReference>
<dbReference type="Proteomes" id="UP000694545">
    <property type="component" value="Unplaced"/>
</dbReference>
<feature type="domain" description="Death" evidence="9">
    <location>
        <begin position="397"/>
        <end position="480"/>
    </location>
</feature>
<dbReference type="SMART" id="SM00005">
    <property type="entry name" value="DEATH"/>
    <property type="match status" value="1"/>
</dbReference>
<dbReference type="FunFam" id="1.10.533.10:FF:000009">
    <property type="entry name" value="tumor necrosis factor receptor superfamily member 21"/>
    <property type="match status" value="1"/>
</dbReference>
<dbReference type="FunFam" id="2.10.50.10:FF:000011">
    <property type="entry name" value="Tumor necrosis factor receptor superfamily member 21"/>
    <property type="match status" value="1"/>
</dbReference>
<feature type="domain" description="TNFR-Cys" evidence="10">
    <location>
        <begin position="79"/>
        <end position="120"/>
    </location>
</feature>
<dbReference type="InterPro" id="IPR011029">
    <property type="entry name" value="DEATH-like_dom_sf"/>
</dbReference>
<accession>A0A8D2L7L2</accession>
<sequence length="572" mass="64098">CRTSPCTSIYLHMPTCKERGKQSLKNLIYTTFCFSIGLSFGTYSHLDPATNIELTCDKCPAGAYVSKHCTMTSLRECSHCASGTFTKHENGIESCHLCRKPCEPPMVERIRCTALTDRECACPSGSFLDGKTCTPYSVCPIGWGVRKKGSETEDVKCKPCPRGTFSDVPSSVLRCKMFTNCTQNNLTLLIRGTKERDNICGFQSTTFPPKAFQQYHLSVNGVVSHTQGVNSSASSFAATPPPSTYADIVEPTDTYNRTSKNEIVPVNVTAVEYPKPLNHQQIYYHKHTPSIVKIQPALEMSSSAKSSIPYKPPKRGSPRQTTHKHFDINEHLPWMIVLLLLLVLVVIVVCSVRKSSRTLKKGPRQDPSAIVEKSILKKSSTTTQNREKWICYCNGHGIDILKLVAAQVGSQWKDIYQFLCDASEREVAAFANGYSADHEMAYAALQHWTIRGPEASLAQLISALRQHRRTDVVEKIRGLMEDTTQVMPDCVSVGNLLINLLEMRLLVSVEDNYFWRAGSSVKRRSSHDFLSFAYLHNTVRNWNHSAVARETRVQGRVTLESWYQDNAQQSQH</sequence>
<reference evidence="11" key="1">
    <citation type="submission" date="2025-08" db="UniProtKB">
        <authorList>
            <consortium name="Ensembl"/>
        </authorList>
    </citation>
    <scope>IDENTIFICATION</scope>
</reference>
<dbReference type="GO" id="GO:0002250">
    <property type="term" value="P:adaptive immune response"/>
    <property type="evidence" value="ECO:0007669"/>
    <property type="project" value="TreeGrafter"/>
</dbReference>
<feature type="disulfide bond" evidence="6">
    <location>
        <begin position="80"/>
        <end position="95"/>
    </location>
</feature>
<keyword evidence="1" id="KW-0053">Apoptosis</keyword>
<evidence type="ECO:0000259" key="9">
    <source>
        <dbReference type="PROSITE" id="PS50017"/>
    </source>
</evidence>
<evidence type="ECO:0000313" key="11">
    <source>
        <dbReference type="Ensembl" id="ENSVKKP00000017984.1"/>
    </source>
</evidence>
<evidence type="ECO:0000256" key="1">
    <source>
        <dbReference type="ARBA" id="ARBA00022703"/>
    </source>
</evidence>
<feature type="disulfide bond" evidence="6">
    <location>
        <begin position="102"/>
        <end position="120"/>
    </location>
</feature>
<keyword evidence="8" id="KW-1133">Transmembrane helix</keyword>
<dbReference type="InterPro" id="IPR034034">
    <property type="entry name" value="TNFRSF21_N"/>
</dbReference>
<dbReference type="CDD" id="cd08778">
    <property type="entry name" value="Death_TNFRSF21"/>
    <property type="match status" value="1"/>
</dbReference>
<dbReference type="SMART" id="SM01411">
    <property type="entry name" value="Ephrin_rec_like"/>
    <property type="match status" value="2"/>
</dbReference>
<feature type="transmembrane region" description="Helical" evidence="8">
    <location>
        <begin position="332"/>
        <end position="352"/>
    </location>
</feature>
<feature type="region of interest" description="Disordered" evidence="7">
    <location>
        <begin position="303"/>
        <end position="322"/>
    </location>
</feature>
<dbReference type="Pfam" id="PF00531">
    <property type="entry name" value="Death"/>
    <property type="match status" value="1"/>
</dbReference>
<dbReference type="GO" id="GO:0007165">
    <property type="term" value="P:signal transduction"/>
    <property type="evidence" value="ECO:0007669"/>
    <property type="project" value="InterPro"/>
</dbReference>
<dbReference type="PANTHER" id="PTHR46921">
    <property type="entry name" value="TUMOR NECROSIS FACTOR RECEPTOR SUPERFAMILY MEMBER 21"/>
    <property type="match status" value="1"/>
</dbReference>
<evidence type="ECO:0000256" key="5">
    <source>
        <dbReference type="ARBA" id="ARBA00023180"/>
    </source>
</evidence>
<dbReference type="SUPFAM" id="SSF57586">
    <property type="entry name" value="TNF receptor-like"/>
    <property type="match status" value="2"/>
</dbReference>
<dbReference type="PROSITE" id="PS50017">
    <property type="entry name" value="DEATH_DOMAIN"/>
    <property type="match status" value="1"/>
</dbReference>
<dbReference type="Ensembl" id="ENSVKKT00000018439.1">
    <property type="protein sequence ID" value="ENSVKKP00000017984.1"/>
    <property type="gene ID" value="ENSVKKG00000012282.1"/>
</dbReference>
<protein>
    <submittedName>
        <fullName evidence="11">TNF receptor superfamily member 21</fullName>
    </submittedName>
</protein>
<feature type="repeat" description="TNFR-Cys" evidence="6">
    <location>
        <begin position="79"/>
        <end position="120"/>
    </location>
</feature>
<dbReference type="GO" id="GO:0097252">
    <property type="term" value="P:oligodendrocyte apoptotic process"/>
    <property type="evidence" value="ECO:0007669"/>
    <property type="project" value="TreeGrafter"/>
</dbReference>
<evidence type="ECO:0000256" key="3">
    <source>
        <dbReference type="ARBA" id="ARBA00022737"/>
    </source>
</evidence>
<keyword evidence="12" id="KW-1185">Reference proteome</keyword>
<dbReference type="InterPro" id="IPR000488">
    <property type="entry name" value="Death_dom"/>
</dbReference>
<dbReference type="Gene3D" id="1.10.533.10">
    <property type="entry name" value="Death Domain, Fas"/>
    <property type="match status" value="1"/>
</dbReference>
<dbReference type="Pfam" id="PF00020">
    <property type="entry name" value="TNFR_c6"/>
    <property type="match status" value="1"/>
</dbReference>
<keyword evidence="8" id="KW-0472">Membrane</keyword>
<dbReference type="PROSITE" id="PS50050">
    <property type="entry name" value="TNFR_NGFR_2"/>
    <property type="match status" value="1"/>
</dbReference>
<keyword evidence="4 6" id="KW-1015">Disulfide bond</keyword>
<dbReference type="OMA" id="QVGTQWI"/>
<reference evidence="11" key="2">
    <citation type="submission" date="2025-09" db="UniProtKB">
        <authorList>
            <consortium name="Ensembl"/>
        </authorList>
    </citation>
    <scope>IDENTIFICATION</scope>
</reference>
<keyword evidence="2" id="KW-0732">Signal</keyword>
<dbReference type="InterPro" id="IPR001368">
    <property type="entry name" value="TNFR/NGFR_Cys_rich_reg"/>
</dbReference>
<dbReference type="CDD" id="cd10583">
    <property type="entry name" value="TNFRSF21"/>
    <property type="match status" value="1"/>
</dbReference>
<name>A0A8D2L7L2_VARKO</name>
<evidence type="ECO:0000256" key="7">
    <source>
        <dbReference type="SAM" id="MobiDB-lite"/>
    </source>
</evidence>
<dbReference type="GO" id="GO:0005886">
    <property type="term" value="C:plasma membrane"/>
    <property type="evidence" value="ECO:0007669"/>
    <property type="project" value="TreeGrafter"/>
</dbReference>
<feature type="compositionally biased region" description="Basic residues" evidence="7">
    <location>
        <begin position="312"/>
        <end position="322"/>
    </location>
</feature>
<evidence type="ECO:0000256" key="6">
    <source>
        <dbReference type="PROSITE-ProRule" id="PRU00206"/>
    </source>
</evidence>
<keyword evidence="5" id="KW-0325">Glycoprotein</keyword>
<dbReference type="GO" id="GO:0031642">
    <property type="term" value="P:negative regulation of myelination"/>
    <property type="evidence" value="ECO:0007669"/>
    <property type="project" value="TreeGrafter"/>
</dbReference>
<organism evidence="11 12">
    <name type="scientific">Varanus komodoensis</name>
    <name type="common">Komodo dragon</name>
    <dbReference type="NCBI Taxonomy" id="61221"/>
    <lineage>
        <taxon>Eukaryota</taxon>
        <taxon>Metazoa</taxon>
        <taxon>Chordata</taxon>
        <taxon>Craniata</taxon>
        <taxon>Vertebrata</taxon>
        <taxon>Euteleostomi</taxon>
        <taxon>Lepidosauria</taxon>
        <taxon>Squamata</taxon>
        <taxon>Bifurcata</taxon>
        <taxon>Unidentata</taxon>
        <taxon>Episquamata</taxon>
        <taxon>Toxicofera</taxon>
        <taxon>Anguimorpha</taxon>
        <taxon>Paleoanguimorpha</taxon>
        <taxon>Varanoidea</taxon>
        <taxon>Varanidae</taxon>
        <taxon>Varanus</taxon>
    </lineage>
</organism>
<evidence type="ECO:0000256" key="8">
    <source>
        <dbReference type="SAM" id="Phobius"/>
    </source>
</evidence>
<comment type="caution">
    <text evidence="6">Lacks conserved residue(s) required for the propagation of feature annotation.</text>
</comment>
<dbReference type="GO" id="GO:0006959">
    <property type="term" value="P:humoral immune response"/>
    <property type="evidence" value="ECO:0007669"/>
    <property type="project" value="TreeGrafter"/>
</dbReference>
<dbReference type="AlphaFoldDB" id="A0A8D2L7L2"/>
<dbReference type="PANTHER" id="PTHR46921:SF1">
    <property type="entry name" value="TUMOR NECROSIS FACTOR RECEPTOR SUPERFAMILY MEMBER 21"/>
    <property type="match status" value="1"/>
</dbReference>
<keyword evidence="3" id="KW-0677">Repeat</keyword>
<evidence type="ECO:0000256" key="4">
    <source>
        <dbReference type="ARBA" id="ARBA00023157"/>
    </source>
</evidence>
<evidence type="ECO:0000313" key="12">
    <source>
        <dbReference type="Proteomes" id="UP000694545"/>
    </source>
</evidence>
<dbReference type="Gene3D" id="2.10.50.10">
    <property type="entry name" value="Tumor Necrosis Factor Receptor, subunit A, domain 2"/>
    <property type="match status" value="2"/>
</dbReference>
<evidence type="ECO:0000256" key="2">
    <source>
        <dbReference type="ARBA" id="ARBA00022729"/>
    </source>
</evidence>
<proteinExistence type="predicted"/>
<dbReference type="PRINTS" id="PR01971">
    <property type="entry name" value="TNFACTORR21"/>
</dbReference>
<dbReference type="GO" id="GO:0042130">
    <property type="term" value="P:negative regulation of T cell proliferation"/>
    <property type="evidence" value="ECO:0007669"/>
    <property type="project" value="TreeGrafter"/>
</dbReference>
<dbReference type="InterPro" id="IPR022330">
    <property type="entry name" value="TNFR_21"/>
</dbReference>
<dbReference type="GO" id="GO:0030889">
    <property type="term" value="P:negative regulation of B cell proliferation"/>
    <property type="evidence" value="ECO:0007669"/>
    <property type="project" value="TreeGrafter"/>
</dbReference>